<organism evidence="1 2">
    <name type="scientific">Paenibacillus puldeungensis</name>
    <dbReference type="NCBI Taxonomy" id="696536"/>
    <lineage>
        <taxon>Bacteria</taxon>
        <taxon>Bacillati</taxon>
        <taxon>Bacillota</taxon>
        <taxon>Bacilli</taxon>
        <taxon>Bacillales</taxon>
        <taxon>Paenibacillaceae</taxon>
        <taxon>Paenibacillus</taxon>
    </lineage>
</organism>
<name>A0ABW3RZ67_9BACL</name>
<keyword evidence="2" id="KW-1185">Reference proteome</keyword>
<gene>
    <name evidence="1" type="ORF">ACFQ3W_14235</name>
</gene>
<reference evidence="2" key="1">
    <citation type="journal article" date="2019" name="Int. J. Syst. Evol. Microbiol.">
        <title>The Global Catalogue of Microorganisms (GCM) 10K type strain sequencing project: providing services to taxonomists for standard genome sequencing and annotation.</title>
        <authorList>
            <consortium name="The Broad Institute Genomics Platform"/>
            <consortium name="The Broad Institute Genome Sequencing Center for Infectious Disease"/>
            <person name="Wu L."/>
            <person name="Ma J."/>
        </authorList>
    </citation>
    <scope>NUCLEOTIDE SEQUENCE [LARGE SCALE GENOMIC DNA]</scope>
    <source>
        <strain evidence="2">CCUG 59189</strain>
    </source>
</reference>
<accession>A0ABW3RZ67</accession>
<evidence type="ECO:0000313" key="2">
    <source>
        <dbReference type="Proteomes" id="UP001597262"/>
    </source>
</evidence>
<dbReference type="EMBL" id="JBHTLM010000009">
    <property type="protein sequence ID" value="MFD1177451.1"/>
    <property type="molecule type" value="Genomic_DNA"/>
</dbReference>
<comment type="caution">
    <text evidence="1">The sequence shown here is derived from an EMBL/GenBank/DDBJ whole genome shotgun (WGS) entry which is preliminary data.</text>
</comment>
<proteinExistence type="predicted"/>
<evidence type="ECO:0000313" key="1">
    <source>
        <dbReference type="EMBL" id="MFD1177451.1"/>
    </source>
</evidence>
<protein>
    <submittedName>
        <fullName evidence="1">Uncharacterized protein</fullName>
    </submittedName>
</protein>
<dbReference type="Proteomes" id="UP001597262">
    <property type="component" value="Unassembled WGS sequence"/>
</dbReference>
<sequence length="79" mass="8884">MPRAYARSVMRVAAPRGARGSRFVIARPISMIHISVTSLQTILLHSMLVSYDSVPIAQRLTAFYTTNLLRFYASEEINV</sequence>